<evidence type="ECO:0000313" key="2">
    <source>
        <dbReference type="Proteomes" id="UP000035681"/>
    </source>
</evidence>
<dbReference type="Gene3D" id="3.30.70.270">
    <property type="match status" value="2"/>
</dbReference>
<dbReference type="Gene3D" id="3.10.10.10">
    <property type="entry name" value="HIV Type 1 Reverse Transcriptase, subunit A, domain 1"/>
    <property type="match status" value="1"/>
</dbReference>
<accession>A0A0K0DS37</accession>
<reference evidence="3" key="1">
    <citation type="submission" date="2015-08" db="UniProtKB">
        <authorList>
            <consortium name="WormBaseParasite"/>
        </authorList>
    </citation>
    <scope>IDENTIFICATION</scope>
</reference>
<evidence type="ECO:0000259" key="1">
    <source>
        <dbReference type="PROSITE" id="PS50878"/>
    </source>
</evidence>
<dbReference type="Pfam" id="PF17919">
    <property type="entry name" value="RT_RNaseH_2"/>
    <property type="match status" value="1"/>
</dbReference>
<dbReference type="CDD" id="cd09274">
    <property type="entry name" value="RNase_HI_RT_Ty3"/>
    <property type="match status" value="1"/>
</dbReference>
<dbReference type="SMART" id="SM00384">
    <property type="entry name" value="AT_hook"/>
    <property type="match status" value="2"/>
</dbReference>
<dbReference type="InterPro" id="IPR021109">
    <property type="entry name" value="Peptidase_aspartic_dom_sf"/>
</dbReference>
<dbReference type="InterPro" id="IPR041577">
    <property type="entry name" value="RT_RNaseH_2"/>
</dbReference>
<sequence>MVQATRSQKNWSRYSHLPESEKLKAIIEEAKNPLNMEESEQVNVPENSPTLHGENNTQLKQLTETVNNLTDKIEKLIQFQLDSLIMMKKVNDDMSASNVKRNNVVNVDSDNIIHVSDNKKGDNVNVIDTDDSHFNENSYNVRYRNSDLELIRNVNMVEFKSECNFEDWYDRFKTYLSIMKIPRREWYNLLKLYLTGDALSTAKDFTPDMYDALVDQLCIEYTGEMEQVTAKEELRQIKRMRNLRYQDINQVTSRIEKCCKYLYKENCYITENNNVELNHSQLKFIDKEKLNLKQCKDIVSVSNKNLLNDNDKENKIIDIYKSTKLFTTPCIINGIECIGVIDTGANCTIISQQLKDKLNIDISNRKTILTTTDGKITLKNLAHPLNIIISDNSYVVYNILVAHDNFHNFDTLLGTNLLGKLNAIINCKNGKLEFNENSNDVLQKKVACYSNQKYYHKDAQLFIDKLKGEFNTCFAESELDISPGKITCQEQFYLDKNPNKYPSYPIPSNLESAAIDIAEQWVKAGVLKRGTATINHPTMLVKKPNGSYRLVTDLRRINDITKKVEIRQKTVLETLYEMKPFYFCSRIDLKSTYAQIMLHENNRNDFGLTIGSRNYIYLTLPMGTKNSSNLFFIEMQKIFKPLIESKELILYHDDALLLTDKDDPHEHYNLLRKFFSIMLANKLKASFEKSSFYLKQVDFLSFTISKNGWTPSQSSVTKILNVKIPTTKKQLLRFLLATNYFRECIKDYSQRAAKLFELTTDRKKNPKIELKGDNLKAYQSIVEELINPQKLKFGNPNKKYYLHTDSFESGIGGCLTQVENIDGKEIEVPLGFYSMKLSTTSRKRHSTYLELKSIVACLKHWSYILINCKKGIEIICDHKPLTTINGMATESRFVELLNYIAEFDAKITYKKGKENVVPDWLSRLYDYEEENTEVATDEDIKQVNFIYQTYSGIIYKKRGRPRKHNNNKIKEANNDKIIIKNKNNDIVHKKRGRPRKYIEKVIINEPDIDLNDINKIIDHGEENNEKYKILQIIKNQNTILNTDELRQHQQNDDTIHKAV</sequence>
<dbReference type="WBParaSite" id="TCONS_00014092.p1">
    <property type="protein sequence ID" value="TCONS_00014092.p1"/>
    <property type="gene ID" value="XLOC_009290"/>
</dbReference>
<dbReference type="InterPro" id="IPR043128">
    <property type="entry name" value="Rev_trsase/Diguanyl_cyclase"/>
</dbReference>
<evidence type="ECO:0000313" key="3">
    <source>
        <dbReference type="WBParaSite" id="SSTP_0000005000.1"/>
    </source>
</evidence>
<dbReference type="Proteomes" id="UP000035681">
    <property type="component" value="Unplaced"/>
</dbReference>
<dbReference type="Pfam" id="PF00078">
    <property type="entry name" value="RVT_1"/>
    <property type="match status" value="1"/>
</dbReference>
<dbReference type="SUPFAM" id="SSF50630">
    <property type="entry name" value="Acid proteases"/>
    <property type="match status" value="1"/>
</dbReference>
<dbReference type="WBParaSite" id="SSTP_0000005000.1">
    <property type="protein sequence ID" value="SSTP_0000005000.1"/>
    <property type="gene ID" value="SSTP_0000005000"/>
</dbReference>
<name>A0A0K0DS37_STRER</name>
<dbReference type="AlphaFoldDB" id="A0A0K0DS37"/>
<dbReference type="InterPro" id="IPR017956">
    <property type="entry name" value="AT_hook_DNA-bd_motif"/>
</dbReference>
<dbReference type="STRING" id="6248.A0A0K0DS37"/>
<dbReference type="CDD" id="cd01647">
    <property type="entry name" value="RT_LTR"/>
    <property type="match status" value="1"/>
</dbReference>
<proteinExistence type="predicted"/>
<dbReference type="PANTHER" id="PTHR33064:SF37">
    <property type="entry name" value="RIBONUCLEASE H"/>
    <property type="match status" value="1"/>
</dbReference>
<dbReference type="PANTHER" id="PTHR33064">
    <property type="entry name" value="POL PROTEIN"/>
    <property type="match status" value="1"/>
</dbReference>
<keyword evidence="2" id="KW-1185">Reference proteome</keyword>
<dbReference type="InterPro" id="IPR051320">
    <property type="entry name" value="Viral_Replic_Matur_Polypro"/>
</dbReference>
<evidence type="ECO:0000313" key="4">
    <source>
        <dbReference type="WBParaSite" id="TCONS_00014092.p1"/>
    </source>
</evidence>
<dbReference type="Pfam" id="PF08284">
    <property type="entry name" value="RVP_2"/>
    <property type="match status" value="1"/>
</dbReference>
<dbReference type="InterPro" id="IPR000477">
    <property type="entry name" value="RT_dom"/>
</dbReference>
<protein>
    <submittedName>
        <fullName evidence="3 4">Reverse transcriptase domain-containing protein</fullName>
    </submittedName>
</protein>
<dbReference type="PROSITE" id="PS50878">
    <property type="entry name" value="RT_POL"/>
    <property type="match status" value="1"/>
</dbReference>
<dbReference type="GO" id="GO:0003677">
    <property type="term" value="F:DNA binding"/>
    <property type="evidence" value="ECO:0007669"/>
    <property type="project" value="InterPro"/>
</dbReference>
<dbReference type="Pfam" id="PF02178">
    <property type="entry name" value="AT_hook"/>
    <property type="match status" value="2"/>
</dbReference>
<dbReference type="Gene3D" id="2.40.70.10">
    <property type="entry name" value="Acid Proteases"/>
    <property type="match status" value="1"/>
</dbReference>
<organism evidence="3">
    <name type="scientific">Strongyloides stercoralis</name>
    <name type="common">Threadworm</name>
    <dbReference type="NCBI Taxonomy" id="6248"/>
    <lineage>
        <taxon>Eukaryota</taxon>
        <taxon>Metazoa</taxon>
        <taxon>Ecdysozoa</taxon>
        <taxon>Nematoda</taxon>
        <taxon>Chromadorea</taxon>
        <taxon>Rhabditida</taxon>
        <taxon>Tylenchina</taxon>
        <taxon>Panagrolaimomorpha</taxon>
        <taxon>Strongyloidoidea</taxon>
        <taxon>Strongyloididae</taxon>
        <taxon>Strongyloides</taxon>
    </lineage>
</organism>
<dbReference type="SUPFAM" id="SSF56672">
    <property type="entry name" value="DNA/RNA polymerases"/>
    <property type="match status" value="1"/>
</dbReference>
<dbReference type="InterPro" id="IPR043502">
    <property type="entry name" value="DNA/RNA_pol_sf"/>
</dbReference>
<feature type="domain" description="Reverse transcriptase" evidence="1">
    <location>
        <begin position="522"/>
        <end position="704"/>
    </location>
</feature>